<dbReference type="EMBL" id="MN739021">
    <property type="protein sequence ID" value="QHT35420.1"/>
    <property type="molecule type" value="Genomic_DNA"/>
</dbReference>
<feature type="compositionally biased region" description="Basic residues" evidence="1">
    <location>
        <begin position="288"/>
        <end position="298"/>
    </location>
</feature>
<proteinExistence type="predicted"/>
<dbReference type="AlphaFoldDB" id="A0A6C0F693"/>
<feature type="region of interest" description="Disordered" evidence="1">
    <location>
        <begin position="238"/>
        <end position="298"/>
    </location>
</feature>
<name>A0A6C0F693_9ZZZZ</name>
<feature type="compositionally biased region" description="Low complexity" evidence="1">
    <location>
        <begin position="272"/>
        <end position="286"/>
    </location>
</feature>
<feature type="compositionally biased region" description="Acidic residues" evidence="1">
    <location>
        <begin position="255"/>
        <end position="267"/>
    </location>
</feature>
<evidence type="ECO:0000313" key="2">
    <source>
        <dbReference type="EMBL" id="QHT35420.1"/>
    </source>
</evidence>
<protein>
    <submittedName>
        <fullName evidence="2">Uncharacterized protein</fullName>
    </submittedName>
</protein>
<reference evidence="2" key="1">
    <citation type="journal article" date="2020" name="Nature">
        <title>Giant virus diversity and host interactions through global metagenomics.</title>
        <authorList>
            <person name="Schulz F."/>
            <person name="Roux S."/>
            <person name="Paez-Espino D."/>
            <person name="Jungbluth S."/>
            <person name="Walsh D.A."/>
            <person name="Denef V.J."/>
            <person name="McMahon K.D."/>
            <person name="Konstantinidis K.T."/>
            <person name="Eloe-Fadrosh E.A."/>
            <person name="Kyrpides N.C."/>
            <person name="Woyke T."/>
        </authorList>
    </citation>
    <scope>NUCLEOTIDE SEQUENCE</scope>
    <source>
        <strain evidence="2">GVMAG-M-3300009180-45</strain>
    </source>
</reference>
<evidence type="ECO:0000256" key="1">
    <source>
        <dbReference type="SAM" id="MobiDB-lite"/>
    </source>
</evidence>
<sequence>MSVNAIINASNLDISKVSFGDIRISKNNGSKSVPIKYNGQNFQMKLPKIRYPMGVSVKETENGTNYTMLASLQGCDSYAKERAPPEAGEIGQMYNFLKDLEEKVIKTAVEKSASWFGRARKEDVLRDSMKSLVSPSVEKQGAEWVPNGKYPPSFRMKVPVYANDKGVPTVSMDAVDMANRPIVLTPENLEQAFPKRMEARFIVTPSIYVSGQGFGVTWRISYAQVSAQQRVTAAQMFEPEETAEEDKPAAVEVPTAEEDHEEQEQEEIRETPSAAAPVAPASPAPAKQARRRVATSAM</sequence>
<accession>A0A6C0F693</accession>
<organism evidence="2">
    <name type="scientific">viral metagenome</name>
    <dbReference type="NCBI Taxonomy" id="1070528"/>
    <lineage>
        <taxon>unclassified sequences</taxon>
        <taxon>metagenomes</taxon>
        <taxon>organismal metagenomes</taxon>
    </lineage>
</organism>